<dbReference type="InterPro" id="IPR038063">
    <property type="entry name" value="Transpep_catalytic_dom"/>
</dbReference>
<dbReference type="RefSeq" id="WP_344712137.1">
    <property type="nucleotide sequence ID" value="NZ_BAAAWH010000001.1"/>
</dbReference>
<dbReference type="Proteomes" id="UP001589611">
    <property type="component" value="Unassembled WGS sequence"/>
</dbReference>
<evidence type="ECO:0000256" key="8">
    <source>
        <dbReference type="SAM" id="Phobius"/>
    </source>
</evidence>
<dbReference type="EMBL" id="JBHMBE010000003">
    <property type="protein sequence ID" value="MFB9645682.1"/>
    <property type="molecule type" value="Genomic_DNA"/>
</dbReference>
<evidence type="ECO:0000313" key="10">
    <source>
        <dbReference type="EMBL" id="MFB9645682.1"/>
    </source>
</evidence>
<organism evidence="10 11">
    <name type="scientific">Microbacterium terregens</name>
    <dbReference type="NCBI Taxonomy" id="69363"/>
    <lineage>
        <taxon>Bacteria</taxon>
        <taxon>Bacillati</taxon>
        <taxon>Actinomycetota</taxon>
        <taxon>Actinomycetes</taxon>
        <taxon>Micrococcales</taxon>
        <taxon>Microbacteriaceae</taxon>
        <taxon>Microbacterium</taxon>
    </lineage>
</organism>
<evidence type="ECO:0000256" key="1">
    <source>
        <dbReference type="ARBA" id="ARBA00004752"/>
    </source>
</evidence>
<keyword evidence="8" id="KW-1133">Transmembrane helix</keyword>
<accession>A0ABV5T1B4</accession>
<evidence type="ECO:0000256" key="4">
    <source>
        <dbReference type="ARBA" id="ARBA00022984"/>
    </source>
</evidence>
<feature type="domain" description="L,D-TPase catalytic" evidence="9">
    <location>
        <begin position="377"/>
        <end position="500"/>
    </location>
</feature>
<keyword evidence="3 6" id="KW-0133">Cell shape</keyword>
<feature type="compositionally biased region" description="Low complexity" evidence="7">
    <location>
        <begin position="13"/>
        <end position="30"/>
    </location>
</feature>
<dbReference type="CDD" id="cd16913">
    <property type="entry name" value="YkuD_like"/>
    <property type="match status" value="1"/>
</dbReference>
<evidence type="ECO:0000256" key="7">
    <source>
        <dbReference type="SAM" id="MobiDB-lite"/>
    </source>
</evidence>
<dbReference type="InterPro" id="IPR050979">
    <property type="entry name" value="LD-transpeptidase"/>
</dbReference>
<dbReference type="PROSITE" id="PS52029">
    <property type="entry name" value="LD_TPASE"/>
    <property type="match status" value="1"/>
</dbReference>
<keyword evidence="4 6" id="KW-0573">Peptidoglycan synthesis</keyword>
<dbReference type="InterPro" id="IPR005490">
    <property type="entry name" value="LD_TPept_cat_dom"/>
</dbReference>
<dbReference type="Pfam" id="PF03734">
    <property type="entry name" value="YkuD"/>
    <property type="match status" value="1"/>
</dbReference>
<keyword evidence="5 6" id="KW-0961">Cell wall biogenesis/degradation</keyword>
<comment type="pathway">
    <text evidence="1 6">Cell wall biogenesis; peptidoglycan biosynthesis.</text>
</comment>
<keyword evidence="11" id="KW-1185">Reference proteome</keyword>
<proteinExistence type="predicted"/>
<gene>
    <name evidence="10" type="ORF">ACFFPJ_07715</name>
</gene>
<reference evidence="10 11" key="1">
    <citation type="submission" date="2024-09" db="EMBL/GenBank/DDBJ databases">
        <authorList>
            <person name="Sun Q."/>
            <person name="Mori K."/>
        </authorList>
    </citation>
    <scope>NUCLEOTIDE SEQUENCE [LARGE SCALE GENOMIC DNA]</scope>
    <source>
        <strain evidence="10 11">JCM 1342</strain>
    </source>
</reference>
<feature type="transmembrane region" description="Helical" evidence="8">
    <location>
        <begin position="55"/>
        <end position="79"/>
    </location>
</feature>
<comment type="caution">
    <text evidence="10">The sequence shown here is derived from an EMBL/GenBank/DDBJ whole genome shotgun (WGS) entry which is preliminary data.</text>
</comment>
<feature type="active site" description="Proton donor/acceptor" evidence="6">
    <location>
        <position position="460"/>
    </location>
</feature>
<evidence type="ECO:0000256" key="6">
    <source>
        <dbReference type="PROSITE-ProRule" id="PRU01373"/>
    </source>
</evidence>
<evidence type="ECO:0000256" key="3">
    <source>
        <dbReference type="ARBA" id="ARBA00022960"/>
    </source>
</evidence>
<name>A0ABV5T1B4_9MICO</name>
<dbReference type="PANTHER" id="PTHR30582:SF2">
    <property type="entry name" value="L,D-TRANSPEPTIDASE YCIB-RELATED"/>
    <property type="match status" value="1"/>
</dbReference>
<dbReference type="SUPFAM" id="SSF141523">
    <property type="entry name" value="L,D-transpeptidase catalytic domain-like"/>
    <property type="match status" value="1"/>
</dbReference>
<evidence type="ECO:0000256" key="2">
    <source>
        <dbReference type="ARBA" id="ARBA00022679"/>
    </source>
</evidence>
<protein>
    <submittedName>
        <fullName evidence="10">L,D-transpeptidase family protein</fullName>
    </submittedName>
</protein>
<feature type="region of interest" description="Disordered" evidence="7">
    <location>
        <begin position="1"/>
        <end position="45"/>
    </location>
</feature>
<keyword evidence="8" id="KW-0812">Transmembrane</keyword>
<evidence type="ECO:0000313" key="11">
    <source>
        <dbReference type="Proteomes" id="UP001589611"/>
    </source>
</evidence>
<keyword evidence="2" id="KW-0808">Transferase</keyword>
<sequence>MALTDLATRPGAEEAPLEGAAATTGAEPTTVADGDDSGPNYAWAPADPAPRKRRLALWIGIPAGVCVVALVATSLVLIAPGTSVAGVPVGGLTPGAAADAIEGRLAETTIVLTGAGGDAEITGAELGASVDARALADAAFAQNPMWNPTTWFSTPVEAPIRIDADAATSALRAAAPDLYTDPVDALVAFDAASATYVAVPSELGTGIDVDTVRTTLAEAFAAGQTVVELDAEAAPVEAERPTFVAAATVTRLNSMLDSVGFYVGAERTVPIDRAVAASWITVEPAARGTFEISADPAAIQPVVDGLAPLVNRPAENGVVITDSRGGVLREDAAGISGRELGDTSTVASDFATQLTAGNGVYALPVAEVAPVITSLARRIEVDLGDQRTYLFENDNVVQSWAISSGAEGFSSSTGNFRITSKLTSQDMGELCYNPNSQTPGAYCTRDVPWVMYYNGDEALHGAYWHNNFGNVMSHGCINMPVSAAQYVFGWAPKGTEVSVHY</sequence>
<feature type="active site" description="Nucleophile" evidence="6">
    <location>
        <position position="476"/>
    </location>
</feature>
<dbReference type="PANTHER" id="PTHR30582">
    <property type="entry name" value="L,D-TRANSPEPTIDASE"/>
    <property type="match status" value="1"/>
</dbReference>
<evidence type="ECO:0000259" key="9">
    <source>
        <dbReference type="PROSITE" id="PS52029"/>
    </source>
</evidence>
<evidence type="ECO:0000256" key="5">
    <source>
        <dbReference type="ARBA" id="ARBA00023316"/>
    </source>
</evidence>
<keyword evidence="8" id="KW-0472">Membrane</keyword>
<dbReference type="Gene3D" id="2.40.440.10">
    <property type="entry name" value="L,D-transpeptidase catalytic domain-like"/>
    <property type="match status" value="1"/>
</dbReference>